<feature type="transmembrane region" description="Helical" evidence="9">
    <location>
        <begin position="43"/>
        <end position="74"/>
    </location>
</feature>
<dbReference type="PANTHER" id="PTHR10283:SF82">
    <property type="entry name" value="SOLUTE CARRIER FAMILY 13 MEMBER 2"/>
    <property type="match status" value="1"/>
</dbReference>
<feature type="transmembrane region" description="Helical" evidence="9">
    <location>
        <begin position="445"/>
        <end position="467"/>
    </location>
</feature>
<reference evidence="10 11" key="1">
    <citation type="submission" date="2016-11" db="EMBL/GenBank/DDBJ databases">
        <authorList>
            <person name="Jaros S."/>
            <person name="Januszkiewicz K."/>
            <person name="Wedrychowicz H."/>
        </authorList>
    </citation>
    <scope>NUCLEOTIDE SEQUENCE [LARGE SCALE GENOMIC DNA]</scope>
    <source>
        <strain evidence="10 11">DSM 16010</strain>
    </source>
</reference>
<evidence type="ECO:0000256" key="8">
    <source>
        <dbReference type="ARBA" id="ARBA00031174"/>
    </source>
</evidence>
<evidence type="ECO:0000256" key="3">
    <source>
        <dbReference type="ARBA" id="ARBA00020150"/>
    </source>
</evidence>
<dbReference type="GO" id="GO:1905039">
    <property type="term" value="P:carboxylic acid transmembrane transport"/>
    <property type="evidence" value="ECO:0007669"/>
    <property type="project" value="UniProtKB-ARBA"/>
</dbReference>
<accession>A0A1M7DY32</accession>
<keyword evidence="11" id="KW-1185">Reference proteome</keyword>
<feature type="transmembrane region" description="Helical" evidence="9">
    <location>
        <begin position="262"/>
        <end position="284"/>
    </location>
</feature>
<feature type="transmembrane region" description="Helical" evidence="9">
    <location>
        <begin position="290"/>
        <end position="312"/>
    </location>
</feature>
<keyword evidence="5" id="KW-0813">Transport</keyword>
<dbReference type="RefSeq" id="WP_072709077.1">
    <property type="nucleotide sequence ID" value="NZ_FRCF01000003.1"/>
</dbReference>
<sequence>MINTDHHTPGLRRIIIFLAATVLFVAVLLFLPEEIGWSERATISIMLYGLILWAFAPVPIGLTSIIVLVLLMLLRPVGIETVLSGFSSPAVFLIIGGMMMAIGVNETPLIKRMTFSLLATMGSTSKGIYIGVGLLNQIQAFFIPATAVRASLMMPVLDGIIREADIKRDSNFNKLLYISTAFGISISGVAVLTAAIGNILTVELLRLYVGVSISYLEWFIYTAPIWILLTVAIMFILWKMYTPRERSFDTLQQEMKKKNEEIGKLTTGEMKCIFILIATILIWLTESWHGYHPTFGALFAVMMMALPVVGFVEWQKLLKINFGIVLLIGATLSLGYSLIESGAVDLLEVLVSPQVIVDVFSNPWLAIPITVLISHIYHLGVTNVSTAVITLLPVLISLSAQSGQDPVVISVLSAVTLLLGFILVVETMPNVVVHSTGRVEQQDFLLPGIVSTVASIIIITGVAYLYWPLIGFWP</sequence>
<evidence type="ECO:0000256" key="2">
    <source>
        <dbReference type="ARBA" id="ARBA00006772"/>
    </source>
</evidence>
<evidence type="ECO:0000256" key="1">
    <source>
        <dbReference type="ARBA" id="ARBA00004141"/>
    </source>
</evidence>
<feature type="transmembrane region" description="Helical" evidence="9">
    <location>
        <begin position="175"/>
        <end position="199"/>
    </location>
</feature>
<keyword evidence="6 9" id="KW-1133">Transmembrane helix</keyword>
<feature type="transmembrane region" description="Helical" evidence="9">
    <location>
        <begin position="364"/>
        <end position="395"/>
    </location>
</feature>
<evidence type="ECO:0000313" key="11">
    <source>
        <dbReference type="Proteomes" id="UP000184206"/>
    </source>
</evidence>
<dbReference type="Proteomes" id="UP000184206">
    <property type="component" value="Unassembled WGS sequence"/>
</dbReference>
<dbReference type="PANTHER" id="PTHR10283">
    <property type="entry name" value="SOLUTE CARRIER FAMILY 13 MEMBER"/>
    <property type="match status" value="1"/>
</dbReference>
<evidence type="ECO:0000256" key="7">
    <source>
        <dbReference type="ARBA" id="ARBA00023136"/>
    </source>
</evidence>
<organism evidence="10 11">
    <name type="scientific">Lacicoccus alkaliphilus DSM 16010</name>
    <dbReference type="NCBI Taxonomy" id="1123231"/>
    <lineage>
        <taxon>Bacteria</taxon>
        <taxon>Bacillati</taxon>
        <taxon>Bacillota</taxon>
        <taxon>Bacilli</taxon>
        <taxon>Bacillales</taxon>
        <taxon>Salinicoccaceae</taxon>
        <taxon>Lacicoccus</taxon>
    </lineage>
</organism>
<dbReference type="GO" id="GO:0015293">
    <property type="term" value="F:symporter activity"/>
    <property type="evidence" value="ECO:0007669"/>
    <property type="project" value="UniProtKB-KW"/>
</dbReference>
<evidence type="ECO:0000313" key="10">
    <source>
        <dbReference type="EMBL" id="SHL84402.1"/>
    </source>
</evidence>
<comment type="subcellular location">
    <subcellularLocation>
        <location evidence="1">Membrane</location>
        <topology evidence="1">Multi-pass membrane protein</topology>
    </subcellularLocation>
</comment>
<evidence type="ECO:0000256" key="6">
    <source>
        <dbReference type="ARBA" id="ARBA00022989"/>
    </source>
</evidence>
<dbReference type="InterPro" id="IPR001898">
    <property type="entry name" value="SLC13A/DASS"/>
</dbReference>
<evidence type="ECO:0000256" key="9">
    <source>
        <dbReference type="SAM" id="Phobius"/>
    </source>
</evidence>
<gene>
    <name evidence="10" type="ORF">SAMN02745189_01033</name>
</gene>
<feature type="transmembrane region" description="Helical" evidence="9">
    <location>
        <begin position="407"/>
        <end position="425"/>
    </location>
</feature>
<dbReference type="OrthoDB" id="2339361at2"/>
<feature type="transmembrane region" description="Helical" evidence="9">
    <location>
        <begin position="14"/>
        <end position="31"/>
    </location>
</feature>
<dbReference type="STRING" id="1123231.SAMN02745189_01033"/>
<dbReference type="GO" id="GO:0005886">
    <property type="term" value="C:plasma membrane"/>
    <property type="evidence" value="ECO:0007669"/>
    <property type="project" value="TreeGrafter"/>
</dbReference>
<dbReference type="GO" id="GO:0008514">
    <property type="term" value="F:organic anion transmembrane transporter activity"/>
    <property type="evidence" value="ECO:0007669"/>
    <property type="project" value="UniProtKB-ARBA"/>
</dbReference>
<comment type="similarity">
    <text evidence="2">Belongs to the SLC13A/DASS transporter (TC 2.A.47) family. NADC subfamily.</text>
</comment>
<keyword evidence="5" id="KW-0769">Symport</keyword>
<evidence type="ECO:0000256" key="5">
    <source>
        <dbReference type="ARBA" id="ARBA00022847"/>
    </source>
</evidence>
<name>A0A1M7DY32_9BACL</name>
<proteinExistence type="inferred from homology"/>
<dbReference type="EMBL" id="FRCF01000003">
    <property type="protein sequence ID" value="SHL84402.1"/>
    <property type="molecule type" value="Genomic_DNA"/>
</dbReference>
<protein>
    <recommendedName>
        <fullName evidence="3">Sodium-dependent dicarboxylate transporter SdcS</fullName>
    </recommendedName>
    <alternativeName>
        <fullName evidence="8">Na(+)/dicarboxylate symporter</fullName>
    </alternativeName>
</protein>
<feature type="transmembrane region" description="Helical" evidence="9">
    <location>
        <begin position="219"/>
        <end position="241"/>
    </location>
</feature>
<feature type="transmembrane region" description="Helical" evidence="9">
    <location>
        <begin position="86"/>
        <end position="104"/>
    </location>
</feature>
<evidence type="ECO:0000256" key="4">
    <source>
        <dbReference type="ARBA" id="ARBA00022692"/>
    </source>
</evidence>
<keyword evidence="4 9" id="KW-0812">Transmembrane</keyword>
<keyword evidence="7 9" id="KW-0472">Membrane</keyword>
<dbReference type="AlphaFoldDB" id="A0A1M7DY32"/>
<feature type="transmembrane region" description="Helical" evidence="9">
    <location>
        <begin position="324"/>
        <end position="344"/>
    </location>
</feature>
<dbReference type="Pfam" id="PF00939">
    <property type="entry name" value="Na_sulph_symp"/>
    <property type="match status" value="1"/>
</dbReference>